<dbReference type="InterPro" id="IPR046956">
    <property type="entry name" value="RLP23-like"/>
</dbReference>
<reference evidence="13" key="1">
    <citation type="submission" date="2013-07" db="EMBL/GenBank/DDBJ databases">
        <title>The genome of Eucalyptus grandis.</title>
        <authorList>
            <person name="Schmutz J."/>
            <person name="Hayes R."/>
            <person name="Myburg A."/>
            <person name="Tuskan G."/>
            <person name="Grattapaglia D."/>
            <person name="Rokhsar D.S."/>
        </authorList>
    </citation>
    <scope>NUCLEOTIDE SEQUENCE</scope>
    <source>
        <tissue evidence="13">Leaf extractions</tissue>
    </source>
</reference>
<dbReference type="EMBL" id="KK198757">
    <property type="protein sequence ID" value="KCW72931.1"/>
    <property type="molecule type" value="Genomic_DNA"/>
</dbReference>
<dbReference type="InterPro" id="IPR001611">
    <property type="entry name" value="Leu-rich_rpt"/>
</dbReference>
<dbReference type="PANTHER" id="PTHR48061:SF29">
    <property type="entry name" value="RECEPTOR-LIKE KINASE FAMILY PROTEIN, PUTATIVE-RELATED"/>
    <property type="match status" value="1"/>
</dbReference>
<dbReference type="GO" id="GO:0016020">
    <property type="term" value="C:membrane"/>
    <property type="evidence" value="ECO:0007669"/>
    <property type="project" value="UniProtKB-SubCell"/>
</dbReference>
<dbReference type="STRING" id="71139.A0A059C450"/>
<dbReference type="Gene3D" id="3.80.10.10">
    <property type="entry name" value="Ribonuclease Inhibitor"/>
    <property type="match status" value="4"/>
</dbReference>
<keyword evidence="8" id="KW-0472">Membrane</keyword>
<dbReference type="FunFam" id="3.80.10.10:FF:000041">
    <property type="entry name" value="LRR receptor-like serine/threonine-protein kinase ERECTA"/>
    <property type="match status" value="2"/>
</dbReference>
<evidence type="ECO:0000259" key="12">
    <source>
        <dbReference type="Pfam" id="PF08263"/>
    </source>
</evidence>
<keyword evidence="9" id="KW-0675">Receptor</keyword>
<protein>
    <recommendedName>
        <fullName evidence="12">Leucine-rich repeat-containing N-terminal plant-type domain-containing protein</fullName>
    </recommendedName>
</protein>
<sequence>MAPSLFFMFCTWIVLLVMIHTPLAKPLCHPDESSALMEFKRSFKINITTLLCVYPKFESWTLDEHGDCCSWDGVECDEATSHVTGLDLSHGCLFGTLSSNTSLFRLLHLESLNLAWNDFHSSSIPYGFGNLSRLHYLNLSSSHLSGKVPSDISWLSRLVSLDLNLGWDLEDSLGLYWQNILKMPNIDNFIQNLTMLQELDLSSINMSSPFPHVLANFSSLKSLKLGYCELHGEFPVSNFQLPNLKALDISQNYNLSGFIPDLHWGNPLKSLSLFETNFSGQVPISIGNLVFLNELSIDDCNFSGLLPTSMGNLSQLARLGLSSNNFHGQIHAFFANLTHLSYLDLGYNNFSGGIGHWFVNLVKLTYLNLAGNSSSNCNPNSSSLYFLHLADCQLSGPITYSFENLTRLVSLQLYYNNLQGKIPSSIWELKDLEWLDLYGNNLTGTVDLHKLKKLRMPRSMPLFQNFPI</sequence>
<dbReference type="InterPro" id="IPR013210">
    <property type="entry name" value="LRR_N_plant-typ"/>
</dbReference>
<name>A0A059C450_EUCGR</name>
<evidence type="ECO:0000256" key="9">
    <source>
        <dbReference type="ARBA" id="ARBA00023170"/>
    </source>
</evidence>
<evidence type="ECO:0000256" key="1">
    <source>
        <dbReference type="ARBA" id="ARBA00004479"/>
    </source>
</evidence>
<keyword evidence="10" id="KW-0325">Glycoprotein</keyword>
<dbReference type="InterPro" id="IPR032675">
    <property type="entry name" value="LRR_dom_sf"/>
</dbReference>
<feature type="domain" description="Leucine-rich repeat-containing N-terminal plant-type" evidence="12">
    <location>
        <begin position="29"/>
        <end position="77"/>
    </location>
</feature>
<dbReference type="SUPFAM" id="SSF52047">
    <property type="entry name" value="RNI-like"/>
    <property type="match status" value="1"/>
</dbReference>
<feature type="chain" id="PRO_5001568942" description="Leucine-rich repeat-containing N-terminal plant-type domain-containing protein" evidence="11">
    <location>
        <begin position="25"/>
        <end position="468"/>
    </location>
</feature>
<dbReference type="Gramene" id="KCW72931">
    <property type="protein sequence ID" value="KCW72931"/>
    <property type="gene ID" value="EUGRSUZ_E01371"/>
</dbReference>
<dbReference type="PROSITE" id="PS51450">
    <property type="entry name" value="LRR"/>
    <property type="match status" value="1"/>
</dbReference>
<evidence type="ECO:0000256" key="2">
    <source>
        <dbReference type="ARBA" id="ARBA00009592"/>
    </source>
</evidence>
<dbReference type="AlphaFoldDB" id="A0A059C450"/>
<comment type="subcellular location">
    <subcellularLocation>
        <location evidence="1">Membrane</location>
        <topology evidence="1">Single-pass type I membrane protein</topology>
    </subcellularLocation>
</comment>
<organism evidence="13">
    <name type="scientific">Eucalyptus grandis</name>
    <name type="common">Flooded gum</name>
    <dbReference type="NCBI Taxonomy" id="71139"/>
    <lineage>
        <taxon>Eukaryota</taxon>
        <taxon>Viridiplantae</taxon>
        <taxon>Streptophyta</taxon>
        <taxon>Embryophyta</taxon>
        <taxon>Tracheophyta</taxon>
        <taxon>Spermatophyta</taxon>
        <taxon>Magnoliopsida</taxon>
        <taxon>eudicotyledons</taxon>
        <taxon>Gunneridae</taxon>
        <taxon>Pentapetalae</taxon>
        <taxon>rosids</taxon>
        <taxon>malvids</taxon>
        <taxon>Myrtales</taxon>
        <taxon>Myrtaceae</taxon>
        <taxon>Myrtoideae</taxon>
        <taxon>Eucalypteae</taxon>
        <taxon>Eucalyptus</taxon>
    </lineage>
</organism>
<dbReference type="Pfam" id="PF08263">
    <property type="entry name" value="LRRNT_2"/>
    <property type="match status" value="1"/>
</dbReference>
<accession>A0A059C450</accession>
<evidence type="ECO:0000256" key="6">
    <source>
        <dbReference type="ARBA" id="ARBA00022737"/>
    </source>
</evidence>
<dbReference type="PANTHER" id="PTHR48061">
    <property type="entry name" value="LEUCINE-RICH REPEAT RECEPTOR PROTEIN KINASE EMS1-LIKE-RELATED"/>
    <property type="match status" value="1"/>
</dbReference>
<evidence type="ECO:0000256" key="4">
    <source>
        <dbReference type="ARBA" id="ARBA00022692"/>
    </source>
</evidence>
<keyword evidence="4" id="KW-0812">Transmembrane</keyword>
<evidence type="ECO:0000256" key="11">
    <source>
        <dbReference type="SAM" id="SignalP"/>
    </source>
</evidence>
<keyword evidence="7" id="KW-1133">Transmembrane helix</keyword>
<dbReference type="Pfam" id="PF13855">
    <property type="entry name" value="LRR_8"/>
    <property type="match status" value="2"/>
</dbReference>
<comment type="similarity">
    <text evidence="2">Belongs to the RLP family.</text>
</comment>
<keyword evidence="3" id="KW-0433">Leucine-rich repeat</keyword>
<evidence type="ECO:0000256" key="8">
    <source>
        <dbReference type="ARBA" id="ARBA00023136"/>
    </source>
</evidence>
<dbReference type="InParanoid" id="A0A059C450"/>
<gene>
    <name evidence="13" type="ORF">EUGRSUZ_E01371</name>
</gene>
<keyword evidence="5 11" id="KW-0732">Signal</keyword>
<dbReference type="Pfam" id="PF00560">
    <property type="entry name" value="LRR_1"/>
    <property type="match status" value="3"/>
</dbReference>
<evidence type="ECO:0000256" key="3">
    <source>
        <dbReference type="ARBA" id="ARBA00022614"/>
    </source>
</evidence>
<evidence type="ECO:0000256" key="5">
    <source>
        <dbReference type="ARBA" id="ARBA00022729"/>
    </source>
</evidence>
<keyword evidence="6" id="KW-0677">Repeat</keyword>
<proteinExistence type="inferred from homology"/>
<evidence type="ECO:0000256" key="7">
    <source>
        <dbReference type="ARBA" id="ARBA00022989"/>
    </source>
</evidence>
<feature type="signal peptide" evidence="11">
    <location>
        <begin position="1"/>
        <end position="24"/>
    </location>
</feature>
<dbReference type="OMA" id="IHAFFAN"/>
<evidence type="ECO:0000313" key="13">
    <source>
        <dbReference type="EMBL" id="KCW72931.1"/>
    </source>
</evidence>
<evidence type="ECO:0000256" key="10">
    <source>
        <dbReference type="ARBA" id="ARBA00023180"/>
    </source>
</evidence>